<dbReference type="AlphaFoldDB" id="A0A8K1D9C0"/>
<dbReference type="PANTHER" id="PTHR12792">
    <property type="entry name" value="EXTRA SPINDLE POLES 1-RELATED"/>
    <property type="match status" value="1"/>
</dbReference>
<dbReference type="GO" id="GO:0005634">
    <property type="term" value="C:nucleus"/>
    <property type="evidence" value="ECO:0007669"/>
    <property type="project" value="InterPro"/>
</dbReference>
<protein>
    <submittedName>
        <fullName evidence="2">Uncharacterized protein</fullName>
    </submittedName>
</protein>
<dbReference type="GO" id="GO:0005813">
    <property type="term" value="C:centrosome"/>
    <property type="evidence" value="ECO:0007669"/>
    <property type="project" value="TreeGrafter"/>
</dbReference>
<dbReference type="InterPro" id="IPR005314">
    <property type="entry name" value="Peptidase_C50"/>
</dbReference>
<evidence type="ECO:0000256" key="1">
    <source>
        <dbReference type="SAM" id="MobiDB-lite"/>
    </source>
</evidence>
<dbReference type="EMBL" id="SWJQ01002482">
    <property type="protein sequence ID" value="TRZ06469.1"/>
    <property type="molecule type" value="Genomic_DNA"/>
</dbReference>
<comment type="caution">
    <text evidence="2">The sequence shown here is derived from an EMBL/GenBank/DDBJ whole genome shotgun (WGS) entry which is preliminary data.</text>
</comment>
<evidence type="ECO:0000313" key="3">
    <source>
        <dbReference type="Proteomes" id="UP000796761"/>
    </source>
</evidence>
<sequence length="670" mass="74684">PHQIEKTPRMAGKDEKDEKNDEKDEKTGKNGTTESWADLEERLEKIRENLQAPCVSQSRRVQGCDRALRACVEQLAQPGGLPAQGSLLLSLALEASHTYLSLQPDPPHLYLEKILFHVVRNAAGWAGSPTWSVAELLRQRLRLCRRRDRDWTGITRGCFGVLWRAAASLAGPERPREEGRAVLTARIRSLRFLLLLESQEEPSPKSFHPPFLTSPTALHAASAAALYHSERAPCSFFLAKQLQESLLDTLKNEISQPPDLQSSLCFLELTLERCRHLCKARRHRDALEALHDSKAFLGAGNSLRTPLELLEAGIHLSKALVKGRNGVGAVGPALFKAGAALEEEFSGRILRVTVESSQFVLGQLGEVLRRSKEMPLGLQELPGVCAFSQGHGKVLRLLMAQVPPGSPKEQLVLRQLLFQALQLFSNALHEIFQHCQGLVAEPVALWARIKTEAAKQGEEELRLWTLRDALESQSQSRPLSGDTLLLLLLAELQAYKSLRGPTGPERYNVLCDLLGLWDPQGAWRGPPELPQGMGDPKGTGDPNRSLPRAVALLELGQLLCSQSFAPHTDCSALDALQESLKLLESLSRNSQSWNSQIRDQLLDERAQAQLWLHICTLETLMEKEFLEQLDSCLEGQEEPQEPRLQLLRHGHKLLRSLLCCQQRKVTFWGV</sequence>
<feature type="region of interest" description="Disordered" evidence="1">
    <location>
        <begin position="524"/>
        <end position="543"/>
    </location>
</feature>
<dbReference type="PANTHER" id="PTHR12792:SF0">
    <property type="entry name" value="SEPARIN"/>
    <property type="match status" value="1"/>
</dbReference>
<name>A0A8K1D9C0_9PASS</name>
<gene>
    <name evidence="2" type="ORF">HGM15179_020638</name>
</gene>
<dbReference type="GO" id="GO:0051307">
    <property type="term" value="P:meiotic chromosome separation"/>
    <property type="evidence" value="ECO:0007669"/>
    <property type="project" value="TreeGrafter"/>
</dbReference>
<organism evidence="2 3">
    <name type="scientific">Zosterops borbonicus</name>
    <dbReference type="NCBI Taxonomy" id="364589"/>
    <lineage>
        <taxon>Eukaryota</taxon>
        <taxon>Metazoa</taxon>
        <taxon>Chordata</taxon>
        <taxon>Craniata</taxon>
        <taxon>Vertebrata</taxon>
        <taxon>Euteleostomi</taxon>
        <taxon>Archelosauria</taxon>
        <taxon>Archosauria</taxon>
        <taxon>Dinosauria</taxon>
        <taxon>Saurischia</taxon>
        <taxon>Theropoda</taxon>
        <taxon>Coelurosauria</taxon>
        <taxon>Aves</taxon>
        <taxon>Neognathae</taxon>
        <taxon>Neoaves</taxon>
        <taxon>Telluraves</taxon>
        <taxon>Australaves</taxon>
        <taxon>Passeriformes</taxon>
        <taxon>Sylvioidea</taxon>
        <taxon>Zosteropidae</taxon>
        <taxon>Zosterops</taxon>
    </lineage>
</organism>
<accession>A0A8K1D9C0</accession>
<dbReference type="GO" id="GO:0005737">
    <property type="term" value="C:cytoplasm"/>
    <property type="evidence" value="ECO:0007669"/>
    <property type="project" value="TreeGrafter"/>
</dbReference>
<keyword evidence="3" id="KW-1185">Reference proteome</keyword>
<feature type="region of interest" description="Disordered" evidence="1">
    <location>
        <begin position="1"/>
        <end position="36"/>
    </location>
</feature>
<dbReference type="GO" id="GO:0072686">
    <property type="term" value="C:mitotic spindle"/>
    <property type="evidence" value="ECO:0007669"/>
    <property type="project" value="TreeGrafter"/>
</dbReference>
<reference evidence="2" key="1">
    <citation type="submission" date="2019-04" db="EMBL/GenBank/DDBJ databases">
        <title>Genome assembly of Zosterops borbonicus 15179.</title>
        <authorList>
            <person name="Leroy T."/>
            <person name="Anselmetti Y."/>
            <person name="Tilak M.-K."/>
            <person name="Nabholz B."/>
        </authorList>
    </citation>
    <scope>NUCLEOTIDE SEQUENCE</scope>
    <source>
        <strain evidence="2">HGM_15179</strain>
        <tissue evidence="2">Muscle</tissue>
    </source>
</reference>
<feature type="compositionally biased region" description="Basic and acidic residues" evidence="1">
    <location>
        <begin position="1"/>
        <end position="28"/>
    </location>
</feature>
<evidence type="ECO:0000313" key="2">
    <source>
        <dbReference type="EMBL" id="TRZ06469.1"/>
    </source>
</evidence>
<dbReference type="GO" id="GO:0004197">
    <property type="term" value="F:cysteine-type endopeptidase activity"/>
    <property type="evidence" value="ECO:0007669"/>
    <property type="project" value="InterPro"/>
</dbReference>
<feature type="non-terminal residue" evidence="2">
    <location>
        <position position="1"/>
    </location>
</feature>
<proteinExistence type="predicted"/>
<dbReference type="Proteomes" id="UP000796761">
    <property type="component" value="Unassembled WGS sequence"/>
</dbReference>
<dbReference type="OrthoDB" id="10255632at2759"/>
<dbReference type="GO" id="GO:0006508">
    <property type="term" value="P:proteolysis"/>
    <property type="evidence" value="ECO:0007669"/>
    <property type="project" value="InterPro"/>
</dbReference>